<evidence type="ECO:0000313" key="2">
    <source>
        <dbReference type="EMBL" id="CDW51118.1"/>
    </source>
</evidence>
<reference evidence="2" key="1">
    <citation type="submission" date="2014-05" db="EMBL/GenBank/DDBJ databases">
        <authorList>
            <person name="Chronopoulou M."/>
        </authorList>
    </citation>
    <scope>NUCLEOTIDE SEQUENCE</scope>
    <source>
        <tissue evidence="2">Whole organism</tissue>
    </source>
</reference>
<feature type="non-terminal residue" evidence="2">
    <location>
        <position position="1"/>
    </location>
</feature>
<protein>
    <submittedName>
        <fullName evidence="2">Uncharacterized protein</fullName>
    </submittedName>
</protein>
<organism evidence="2">
    <name type="scientific">Lepeophtheirus salmonis</name>
    <name type="common">Salmon louse</name>
    <name type="synonym">Caligus salmonis</name>
    <dbReference type="NCBI Taxonomy" id="72036"/>
    <lineage>
        <taxon>Eukaryota</taxon>
        <taxon>Metazoa</taxon>
        <taxon>Ecdysozoa</taxon>
        <taxon>Arthropoda</taxon>
        <taxon>Crustacea</taxon>
        <taxon>Multicrustacea</taxon>
        <taxon>Hexanauplia</taxon>
        <taxon>Copepoda</taxon>
        <taxon>Siphonostomatoida</taxon>
        <taxon>Caligidae</taxon>
        <taxon>Lepeophtheirus</taxon>
    </lineage>
</organism>
<dbReference type="EMBL" id="HACA01033756">
    <property type="protein sequence ID" value="CDW51118.1"/>
    <property type="molecule type" value="Transcribed_RNA"/>
</dbReference>
<dbReference type="OrthoDB" id="8195376at2759"/>
<proteinExistence type="predicted"/>
<accession>A0A0K2VKW5</accession>
<sequence length="110" mass="12337">DPKSFDFNDGAQASGDGALGTTGQLGVRQPSPFVLDGPRRGHRWSSWWNEFEIYVSLFGELSLERKKSLLLHCPGTEVQQWFNTIPIVALPEEDVFTSRVRAIRDAFSPT</sequence>
<name>A0A0K2VKW5_LEPSM</name>
<feature type="non-terminal residue" evidence="2">
    <location>
        <position position="110"/>
    </location>
</feature>
<evidence type="ECO:0000256" key="1">
    <source>
        <dbReference type="SAM" id="MobiDB-lite"/>
    </source>
</evidence>
<feature type="region of interest" description="Disordered" evidence="1">
    <location>
        <begin position="1"/>
        <end position="32"/>
    </location>
</feature>
<dbReference type="AlphaFoldDB" id="A0A0K2VKW5"/>